<dbReference type="Proteomes" id="UP000319432">
    <property type="component" value="Chromosome"/>
</dbReference>
<dbReference type="PANTHER" id="PTHR37817:SF1">
    <property type="entry name" value="N-ACETYLTRANSFERASE EIS"/>
    <property type="match status" value="1"/>
</dbReference>
<dbReference type="PROSITE" id="PS51186">
    <property type="entry name" value="GNAT"/>
    <property type="match status" value="1"/>
</dbReference>
<sequence length="403" mass="47894">MLKSQLKDRLEIRSVTEEHLDQFNELIKYVFQVTNTDIRDLDEEFWVEQKRPILRSCNTIGWFDQDKLVSQIMVYPFMVNIHGIPYEMGGVTGVGTYPEYAGYGLIQALIKESLTIMKEKGQTISYLYPYSIPFYRKKGWEIICDMIDYKIKDTQLPKMYEVTGRMIRAEFTHPDLQQVYARFAEQTNGAMLRNPIAWNERFRWKRDELSVAIYYNANDHPTGYLYYKVEDETFYVAEKVYLDEDARQGLWNFIRAHISMVYAVKGRIFTNEPIAFLLEDGEIEQRISPYFMGRIVDVKGFLERFPFTRNGCKEMVLHVEDPLLDWNNRTFVLTWDEEDRLRITNESKEGGISLTIQTLTTMMMSYKRPTYLYKIRRLHGSSKAVRWLEKIIPNETPWFADYF</sequence>
<dbReference type="GO" id="GO:0030649">
    <property type="term" value="P:aminoglycoside antibiotic catabolic process"/>
    <property type="evidence" value="ECO:0007669"/>
    <property type="project" value="TreeGrafter"/>
</dbReference>
<dbReference type="GO" id="GO:0034069">
    <property type="term" value="F:aminoglycoside N-acetyltransferase activity"/>
    <property type="evidence" value="ECO:0007669"/>
    <property type="project" value="TreeGrafter"/>
</dbReference>
<evidence type="ECO:0000313" key="1">
    <source>
        <dbReference type="EMBL" id="QDX92875.1"/>
    </source>
</evidence>
<dbReference type="SUPFAM" id="SSF55718">
    <property type="entry name" value="SCP-like"/>
    <property type="match status" value="1"/>
</dbReference>
<evidence type="ECO:0000313" key="2">
    <source>
        <dbReference type="Proteomes" id="UP000319432"/>
    </source>
</evidence>
<dbReference type="AlphaFoldDB" id="A0A502H936"/>
<dbReference type="InterPro" id="IPR036527">
    <property type="entry name" value="SCP2_sterol-bd_dom_sf"/>
</dbReference>
<keyword evidence="2" id="KW-1185">Reference proteome</keyword>
<dbReference type="InterPro" id="IPR041380">
    <property type="entry name" value="Acetyltransf_17"/>
</dbReference>
<proteinExistence type="predicted"/>
<keyword evidence="1" id="KW-0808">Transferase</keyword>
<gene>
    <name evidence="1" type="ORF">EEL30_11500</name>
</gene>
<dbReference type="Pfam" id="PF17668">
    <property type="entry name" value="Acetyltransf_17"/>
    <property type="match status" value="1"/>
</dbReference>
<dbReference type="Gene3D" id="3.30.1050.10">
    <property type="entry name" value="SCP2 sterol-binding domain"/>
    <property type="match status" value="1"/>
</dbReference>
<dbReference type="InterPro" id="IPR051554">
    <property type="entry name" value="Acetyltransferase_Eis"/>
</dbReference>
<dbReference type="InterPro" id="IPR025559">
    <property type="entry name" value="Eis_dom"/>
</dbReference>
<dbReference type="SUPFAM" id="SSF55729">
    <property type="entry name" value="Acyl-CoA N-acyltransferases (Nat)"/>
    <property type="match status" value="1"/>
</dbReference>
<protein>
    <submittedName>
        <fullName evidence="1">GNAT family N-acetyltransferase</fullName>
    </submittedName>
</protein>
<dbReference type="Pfam" id="PF13530">
    <property type="entry name" value="SCP2_2"/>
    <property type="match status" value="1"/>
</dbReference>
<dbReference type="InterPro" id="IPR016181">
    <property type="entry name" value="Acyl_CoA_acyltransferase"/>
</dbReference>
<reference evidence="1 2" key="1">
    <citation type="submission" date="2018-11" db="EMBL/GenBank/DDBJ databases">
        <title>Phylogenetic determinants of toxin gene distribution in genomes of Brevibacillus laterosporus.</title>
        <authorList>
            <person name="Glare T.R."/>
            <person name="Durrant A."/>
            <person name="Berry C."/>
            <person name="Palma L."/>
            <person name="Ormskirk M."/>
            <person name="Cox M.O."/>
        </authorList>
    </citation>
    <scope>NUCLEOTIDE SEQUENCE [LARGE SCALE GENOMIC DNA]</scope>
    <source>
        <strain evidence="1 2">1821L</strain>
    </source>
</reference>
<dbReference type="Gene3D" id="3.40.630.30">
    <property type="match status" value="2"/>
</dbReference>
<dbReference type="PANTHER" id="PTHR37817">
    <property type="entry name" value="N-ACETYLTRANSFERASE EIS"/>
    <property type="match status" value="1"/>
</dbReference>
<organism evidence="1 2">
    <name type="scientific">Brevibacillus laterosporus</name>
    <name type="common">Bacillus laterosporus</name>
    <dbReference type="NCBI Taxonomy" id="1465"/>
    <lineage>
        <taxon>Bacteria</taxon>
        <taxon>Bacillati</taxon>
        <taxon>Bacillota</taxon>
        <taxon>Bacilli</taxon>
        <taxon>Bacillales</taxon>
        <taxon>Paenibacillaceae</taxon>
        <taxon>Brevibacillus</taxon>
    </lineage>
</organism>
<dbReference type="EMBL" id="CP033464">
    <property type="protein sequence ID" value="QDX92875.1"/>
    <property type="molecule type" value="Genomic_DNA"/>
</dbReference>
<dbReference type="Pfam" id="PF13527">
    <property type="entry name" value="Acetyltransf_9"/>
    <property type="match status" value="1"/>
</dbReference>
<dbReference type="OrthoDB" id="9768284at2"/>
<accession>A0A502H936</accession>
<dbReference type="InterPro" id="IPR000182">
    <property type="entry name" value="GNAT_dom"/>
</dbReference>
<name>A0A502H936_BRELA</name>